<evidence type="ECO:0000256" key="1">
    <source>
        <dbReference type="SAM" id="MobiDB-lite"/>
    </source>
</evidence>
<proteinExistence type="predicted"/>
<evidence type="ECO:0000313" key="2">
    <source>
        <dbReference type="EMBL" id="WNZ24059.1"/>
    </source>
</evidence>
<dbReference type="RefSeq" id="WP_316429645.1">
    <property type="nucleotide sequence ID" value="NZ_CP053586.1"/>
</dbReference>
<feature type="region of interest" description="Disordered" evidence="1">
    <location>
        <begin position="911"/>
        <end position="938"/>
    </location>
</feature>
<dbReference type="InterPro" id="IPR053022">
    <property type="entry name" value="Chloroplast_translocon_comp"/>
</dbReference>
<dbReference type="PANTHER" id="PTHR34457">
    <property type="entry name" value="EMBRYO DEFECTIVE 2410"/>
    <property type="match status" value="1"/>
</dbReference>
<sequence length="1229" mass="133546">MRLFSKEIPKVVVPKETAKPRLQRLPLPILPPLLPPKWVEPSKRPQPALLRVSLFFGGVLVVGGISGANWSLSYVQAELVPNLSRELSRMIDRPIQLGEIEQVSWSGVRLGRSVLPTTATDADQIVAEAIDIRFNPIQSLRHQQVRLTMTLIKPTAYIDQDKAGDWLNLELEFDEDARIEIDQIRLQDATITLAPQPIILDDSVETDPDDEPWDISDHPRQMTLRQVNGYFSLQEQGQRLVFQMAAQPSQQGKIQLKGDIRMDADQLQIALQTQALPIKSLTTFIPTDLKIDAGELTANVTYTMQPDRPPEISGTAQLRDMAGRAKGEPNPFTGINGRFRFQGQEAILQQGQLRFGQIPFQLNGKIHLERGFDLNAKVESVDAAPFMQTLQLEVPFPVEGALKSKDLRLTGSFERPVLSGTAQMAKPIKFDRLTAASMEGRFSLDLAADYLQLQEIRLLPVTGGSITTRGEIWLEEDNAKISAVVQDLPADAMAQLYQIQLPEGQQLGRFNAQTQVTVVAEAPSLVTNWQLSQGSYPAQGKVTLAKDVLQLRDTQVQVGDGSLKAEAELQQGRWQAALTGNQIPLQPFTQLPGRLQGQINLAGSATDLSPDTIQGNGDLAVQMAEGTVAARLNANQGRWQAQVTGSQIPLSMIAANLPGQIETQVALQGRLAELHLGRTKAEGAVQLTALQAEEFAGIEFLNHPLKANFAWNGEKLHIQQAEAKNAAVSGWITPKLDGNEITDIAALDLNVNIQEYDLATLPITQTSPIPIKGKVSLKGTITGTPSAPQVNSEVKLDRLALQDFQFEPLHGQIQTQPNRQLHLDLRGQQDRIALVLDPNYRPASFAIKLGQAIAEGRLLDQRLVAQIRNFALEKLNLSLADLGKVQGVLAGDLNVDLANLTEPAVSGRIDITQPGIGPINATPHPKPKTGGSPNPAEHNRFTGMVAYQHGRASLDQAVLQLGSSRYAITAHAHPAAAQWSSQVAIEQGSFQDLLTLLTPEALTALVEKFTSRQSASQPTSQPSPSQTETAPLPLTVPSLADLVTLEGQFSGMATVQGTPAGIAAQFGLQGQDWHLADYRIRQVTVANAQFNGQTLLLPAVQAEGFTIGLGGRPREFDGRFGFTGQVAPNAVAGNLRLDGIALPQVQNALNLPMRLDGKVHAVAALSGSPSQPNLTGELHLEGVNVRDMAIQEAKVGFSYIDRQFHLESWQPHDPATAEATNLHGSVDNP</sequence>
<protein>
    <submittedName>
        <fullName evidence="2">DUF748 domain-containing protein</fullName>
    </submittedName>
</protein>
<feature type="region of interest" description="Disordered" evidence="1">
    <location>
        <begin position="1012"/>
        <end position="1032"/>
    </location>
</feature>
<organism evidence="2">
    <name type="scientific">Leptolyngbya sp. NK1-12</name>
    <dbReference type="NCBI Taxonomy" id="2547451"/>
    <lineage>
        <taxon>Bacteria</taxon>
        <taxon>Bacillati</taxon>
        <taxon>Cyanobacteriota</taxon>
        <taxon>Cyanophyceae</taxon>
        <taxon>Leptolyngbyales</taxon>
        <taxon>Leptolyngbyaceae</taxon>
        <taxon>Leptolyngbya group</taxon>
        <taxon>Leptolyngbya</taxon>
    </lineage>
</organism>
<name>A0AA97AH11_9CYAN</name>
<dbReference type="PANTHER" id="PTHR34457:SF3">
    <property type="entry name" value="PROTEIN TIC236, CHLOROPLASTIC"/>
    <property type="match status" value="1"/>
</dbReference>
<dbReference type="EMBL" id="CP053586">
    <property type="protein sequence ID" value="WNZ24059.1"/>
    <property type="molecule type" value="Genomic_DNA"/>
</dbReference>
<accession>A0AA97AH11</accession>
<reference evidence="2" key="1">
    <citation type="submission" date="2020-05" db="EMBL/GenBank/DDBJ databases">
        <authorList>
            <person name="Zhu T."/>
            <person name="Keshari N."/>
            <person name="Lu X."/>
        </authorList>
    </citation>
    <scope>NUCLEOTIDE SEQUENCE</scope>
    <source>
        <strain evidence="2">NK1-12</strain>
    </source>
</reference>
<feature type="compositionally biased region" description="Low complexity" evidence="1">
    <location>
        <begin position="1012"/>
        <end position="1031"/>
    </location>
</feature>
<dbReference type="AlphaFoldDB" id="A0AA97AH11"/>
<gene>
    <name evidence="2" type="ORF">HJG54_15110</name>
</gene>